<feature type="transmembrane region" description="Helical" evidence="6">
    <location>
        <begin position="21"/>
        <end position="46"/>
    </location>
</feature>
<evidence type="ECO:0000256" key="7">
    <source>
        <dbReference type="SAM" id="MobiDB-lite"/>
    </source>
</evidence>
<keyword evidence="3 6" id="KW-0812">Transmembrane</keyword>
<gene>
    <name evidence="9" type="ORF">RQ831_07970</name>
</gene>
<evidence type="ECO:0000256" key="3">
    <source>
        <dbReference type="ARBA" id="ARBA00022692"/>
    </source>
</evidence>
<evidence type="ECO:0000256" key="4">
    <source>
        <dbReference type="ARBA" id="ARBA00022989"/>
    </source>
</evidence>
<dbReference type="PANTHER" id="PTHR12677">
    <property type="entry name" value="GOLGI APPARATUS MEMBRANE PROTEIN TVP38-RELATED"/>
    <property type="match status" value="1"/>
</dbReference>
<feature type="transmembrane region" description="Helical" evidence="6">
    <location>
        <begin position="218"/>
        <end position="239"/>
    </location>
</feature>
<name>A0ABU3MEZ7_9PROT</name>
<keyword evidence="4 6" id="KW-1133">Transmembrane helix</keyword>
<accession>A0ABU3MEZ7</accession>
<protein>
    <recommendedName>
        <fullName evidence="6">TVP38/TMEM64 family membrane protein</fullName>
    </recommendedName>
</protein>
<feature type="compositionally biased region" description="Basic and acidic residues" evidence="7">
    <location>
        <begin position="246"/>
        <end position="257"/>
    </location>
</feature>
<reference evidence="9 10" key="1">
    <citation type="journal article" date="2019" name="Microb. Pathog.">
        <title>Comparison of VITEK 2, MALDI-TOF MS, 16S rRNA gene sequencing, and whole-genome sequencing for identification of Roseomonas mucosa.</title>
        <authorList>
            <person name="Rudolph W.W."/>
            <person name="Gunzer F."/>
            <person name="Trauth M."/>
            <person name="Bunk B."/>
            <person name="Bigge R."/>
            <person name="Schrottner P."/>
        </authorList>
    </citation>
    <scope>NUCLEOTIDE SEQUENCE [LARGE SCALE GENOMIC DNA]</scope>
    <source>
        <strain evidence="9 10">DSM 103800</strain>
    </source>
</reference>
<comment type="caution">
    <text evidence="9">The sequence shown here is derived from an EMBL/GenBank/DDBJ whole genome shotgun (WGS) entry which is preliminary data.</text>
</comment>
<comment type="similarity">
    <text evidence="6">Belongs to the TVP38/TMEM64 family.</text>
</comment>
<dbReference type="PANTHER" id="PTHR12677:SF59">
    <property type="entry name" value="GOLGI APPARATUS MEMBRANE PROTEIN TVP38-RELATED"/>
    <property type="match status" value="1"/>
</dbReference>
<proteinExistence type="inferred from homology"/>
<dbReference type="InterPro" id="IPR015414">
    <property type="entry name" value="TMEM64"/>
</dbReference>
<evidence type="ECO:0000313" key="10">
    <source>
        <dbReference type="Proteomes" id="UP001258945"/>
    </source>
</evidence>
<evidence type="ECO:0000256" key="2">
    <source>
        <dbReference type="ARBA" id="ARBA00022475"/>
    </source>
</evidence>
<keyword evidence="10" id="KW-1185">Reference proteome</keyword>
<dbReference type="Proteomes" id="UP001258945">
    <property type="component" value="Unassembled WGS sequence"/>
</dbReference>
<evidence type="ECO:0000259" key="8">
    <source>
        <dbReference type="Pfam" id="PF09335"/>
    </source>
</evidence>
<feature type="region of interest" description="Disordered" evidence="7">
    <location>
        <begin position="246"/>
        <end position="274"/>
    </location>
</feature>
<keyword evidence="2 6" id="KW-1003">Cell membrane</keyword>
<evidence type="ECO:0000313" key="9">
    <source>
        <dbReference type="EMBL" id="MDT8330989.1"/>
    </source>
</evidence>
<dbReference type="EMBL" id="JAVVDO010000009">
    <property type="protein sequence ID" value="MDT8330989.1"/>
    <property type="molecule type" value="Genomic_DNA"/>
</dbReference>
<feature type="compositionally biased region" description="Basic residues" evidence="7">
    <location>
        <begin position="258"/>
        <end position="274"/>
    </location>
</feature>
<feature type="transmembrane region" description="Helical" evidence="6">
    <location>
        <begin position="100"/>
        <end position="121"/>
    </location>
</feature>
<dbReference type="Pfam" id="PF09335">
    <property type="entry name" value="VTT_dom"/>
    <property type="match status" value="1"/>
</dbReference>
<evidence type="ECO:0000256" key="1">
    <source>
        <dbReference type="ARBA" id="ARBA00004651"/>
    </source>
</evidence>
<dbReference type="RefSeq" id="WP_083670320.1">
    <property type="nucleotide sequence ID" value="NZ_CP015583.1"/>
</dbReference>
<feature type="transmembrane region" description="Helical" evidence="6">
    <location>
        <begin position="177"/>
        <end position="198"/>
    </location>
</feature>
<sequence>MTGRHGEPPGRPGRRGGGAWLRLWPLALLLAGGVLAYALGLGQYLSLGALAEYREALAVFIETRPLQAVLIYVAAYALCTACLVPGTILTLAGGFLFGRWLGTGLAVTAATLGGSLLFLIVRSALEPLVHRQIGPLVERLRPALEQDGFWYLLSLRFMPVVPFWLGNVAPAMVGMRLPVFAAATALGILPATLVYAWIGAGLAQVFARGGSPDLSAVLSPLVGLPFLVLAGLGLLTGWWRARRGGDRTAAREGEGRTGARRGWRIRPRRRGSRP</sequence>
<organism evidence="9 10">
    <name type="scientific">Roseomonas gilardii</name>
    <dbReference type="NCBI Taxonomy" id="257708"/>
    <lineage>
        <taxon>Bacteria</taxon>
        <taxon>Pseudomonadati</taxon>
        <taxon>Pseudomonadota</taxon>
        <taxon>Alphaproteobacteria</taxon>
        <taxon>Acetobacterales</taxon>
        <taxon>Roseomonadaceae</taxon>
        <taxon>Roseomonas</taxon>
    </lineage>
</organism>
<keyword evidence="5 6" id="KW-0472">Membrane</keyword>
<comment type="subcellular location">
    <subcellularLocation>
        <location evidence="1 6">Cell membrane</location>
        <topology evidence="1 6">Multi-pass membrane protein</topology>
    </subcellularLocation>
</comment>
<evidence type="ECO:0000256" key="5">
    <source>
        <dbReference type="ARBA" id="ARBA00023136"/>
    </source>
</evidence>
<dbReference type="InterPro" id="IPR032816">
    <property type="entry name" value="VTT_dom"/>
</dbReference>
<feature type="transmembrane region" description="Helical" evidence="6">
    <location>
        <begin position="66"/>
        <end position="88"/>
    </location>
</feature>
<evidence type="ECO:0000256" key="6">
    <source>
        <dbReference type="RuleBase" id="RU366058"/>
    </source>
</evidence>
<feature type="domain" description="VTT" evidence="8">
    <location>
        <begin position="84"/>
        <end position="200"/>
    </location>
</feature>